<keyword evidence="4" id="KW-1185">Reference proteome</keyword>
<dbReference type="AlphaFoldDB" id="A0A3N4L6F0"/>
<dbReference type="InParanoid" id="A0A3N4L6F0"/>
<feature type="coiled-coil region" evidence="2">
    <location>
        <begin position="63"/>
        <end position="90"/>
    </location>
</feature>
<dbReference type="OrthoDB" id="244061at2759"/>
<evidence type="ECO:0000256" key="1">
    <source>
        <dbReference type="ARBA" id="ARBA00008468"/>
    </source>
</evidence>
<dbReference type="Proteomes" id="UP000277580">
    <property type="component" value="Unassembled WGS sequence"/>
</dbReference>
<proteinExistence type="inferred from homology"/>
<sequence>MAAQKTSNSVNDVLASLENVIRADTEATIGDLDLLNRINLHAKERYQAMANAAEGLQTDSEYLAQKYADIEKYKNQVDVLDERVGDLEAVVKELEEWTGELEIKVRRLAKR</sequence>
<dbReference type="Pfam" id="PF10046">
    <property type="entry name" value="BLOC1_2"/>
    <property type="match status" value="1"/>
</dbReference>
<reference evidence="3 4" key="1">
    <citation type="journal article" date="2018" name="Nat. Ecol. Evol.">
        <title>Pezizomycetes genomes reveal the molecular basis of ectomycorrhizal truffle lifestyle.</title>
        <authorList>
            <person name="Murat C."/>
            <person name="Payen T."/>
            <person name="Noel B."/>
            <person name="Kuo A."/>
            <person name="Morin E."/>
            <person name="Chen J."/>
            <person name="Kohler A."/>
            <person name="Krizsan K."/>
            <person name="Balestrini R."/>
            <person name="Da Silva C."/>
            <person name="Montanini B."/>
            <person name="Hainaut M."/>
            <person name="Levati E."/>
            <person name="Barry K.W."/>
            <person name="Belfiori B."/>
            <person name="Cichocki N."/>
            <person name="Clum A."/>
            <person name="Dockter R.B."/>
            <person name="Fauchery L."/>
            <person name="Guy J."/>
            <person name="Iotti M."/>
            <person name="Le Tacon F."/>
            <person name="Lindquist E.A."/>
            <person name="Lipzen A."/>
            <person name="Malagnac F."/>
            <person name="Mello A."/>
            <person name="Molinier V."/>
            <person name="Miyauchi S."/>
            <person name="Poulain J."/>
            <person name="Riccioni C."/>
            <person name="Rubini A."/>
            <person name="Sitrit Y."/>
            <person name="Splivallo R."/>
            <person name="Traeger S."/>
            <person name="Wang M."/>
            <person name="Zifcakova L."/>
            <person name="Wipf D."/>
            <person name="Zambonelli A."/>
            <person name="Paolocci F."/>
            <person name="Nowrousian M."/>
            <person name="Ottonello S."/>
            <person name="Baldrian P."/>
            <person name="Spatafora J.W."/>
            <person name="Henrissat B."/>
            <person name="Nagy L.G."/>
            <person name="Aury J.M."/>
            <person name="Wincker P."/>
            <person name="Grigoriev I.V."/>
            <person name="Bonfante P."/>
            <person name="Martin F.M."/>
        </authorList>
    </citation>
    <scope>NUCLEOTIDE SEQUENCE [LARGE SCALE GENOMIC DNA]</scope>
    <source>
        <strain evidence="3 4">CCBAS932</strain>
    </source>
</reference>
<keyword evidence="2" id="KW-0175">Coiled coil</keyword>
<gene>
    <name evidence="3" type="ORF">P167DRAFT_534923</name>
</gene>
<dbReference type="PANTHER" id="PTHR47882:SF1">
    <property type="entry name" value="BIOGENESIS OF LYSOSOME-RELATED ORGANELLES COMPLEX 1 SUBUNIT 2"/>
    <property type="match status" value="1"/>
</dbReference>
<dbReference type="PANTHER" id="PTHR47882">
    <property type="entry name" value="BIOGENESIS OF LYSOSOME-RELATED ORGANELLES COMPLEX 1 SUBUNIT 2"/>
    <property type="match status" value="1"/>
</dbReference>
<dbReference type="InterPro" id="IPR019269">
    <property type="entry name" value="BLOC1_su2"/>
</dbReference>
<evidence type="ECO:0000313" key="4">
    <source>
        <dbReference type="Proteomes" id="UP000277580"/>
    </source>
</evidence>
<name>A0A3N4L6F0_9PEZI</name>
<evidence type="ECO:0000313" key="3">
    <source>
        <dbReference type="EMBL" id="RPB13575.1"/>
    </source>
</evidence>
<organism evidence="3 4">
    <name type="scientific">Morchella conica CCBAS932</name>
    <dbReference type="NCBI Taxonomy" id="1392247"/>
    <lineage>
        <taxon>Eukaryota</taxon>
        <taxon>Fungi</taxon>
        <taxon>Dikarya</taxon>
        <taxon>Ascomycota</taxon>
        <taxon>Pezizomycotina</taxon>
        <taxon>Pezizomycetes</taxon>
        <taxon>Pezizales</taxon>
        <taxon>Morchellaceae</taxon>
        <taxon>Morchella</taxon>
    </lineage>
</organism>
<comment type="similarity">
    <text evidence="1">Belongs to the BLOC1S2 family.</text>
</comment>
<evidence type="ECO:0000256" key="2">
    <source>
        <dbReference type="SAM" id="Coils"/>
    </source>
</evidence>
<evidence type="ECO:0008006" key="5">
    <source>
        <dbReference type="Google" id="ProtNLM"/>
    </source>
</evidence>
<accession>A0A3N4L6F0</accession>
<protein>
    <recommendedName>
        <fullName evidence="5">Biogenesis of lysosome-related organelles complex 1 subunit 2</fullName>
    </recommendedName>
</protein>
<dbReference type="EMBL" id="ML119122">
    <property type="protein sequence ID" value="RPB13575.1"/>
    <property type="molecule type" value="Genomic_DNA"/>
</dbReference>